<sequence>MTIRPNKMVDGEIVPLSDPEWAEYQAALTPSLDQLKAAKASAVDALRDGLLASGFSCDFGAAGVHVLQTRGSDDRVNWLTSQAAYTAMVAAGQGDSPGAVFRSADNQTFTVTFSEGLQALLSMASWGAAVYRRSWELKDAVAAAADASALDVIDIAAGWPA</sequence>
<dbReference type="InterPro" id="IPR025484">
    <property type="entry name" value="DUF4376"/>
</dbReference>
<accession>A0AAU7JMY3</accession>
<evidence type="ECO:0000259" key="1">
    <source>
        <dbReference type="Pfam" id="PF14301"/>
    </source>
</evidence>
<organism evidence="2">
    <name type="scientific">Alsobacter sp. KACC 23698</name>
    <dbReference type="NCBI Taxonomy" id="3149229"/>
    <lineage>
        <taxon>Bacteria</taxon>
        <taxon>Pseudomonadati</taxon>
        <taxon>Pseudomonadota</taxon>
        <taxon>Alphaproteobacteria</taxon>
        <taxon>Hyphomicrobiales</taxon>
        <taxon>Alsobacteraceae</taxon>
        <taxon>Alsobacter</taxon>
    </lineage>
</organism>
<protein>
    <recommendedName>
        <fullName evidence="1">DUF4376 domain-containing protein</fullName>
    </recommendedName>
</protein>
<feature type="domain" description="DUF4376" evidence="1">
    <location>
        <begin position="34"/>
        <end position="152"/>
    </location>
</feature>
<dbReference type="RefSeq" id="WP_406858475.1">
    <property type="nucleotide sequence ID" value="NZ_CP157484.1"/>
</dbReference>
<name>A0AAU7JMY3_9HYPH</name>
<reference evidence="2" key="1">
    <citation type="submission" date="2024-05" db="EMBL/GenBank/DDBJ databases">
        <authorList>
            <person name="Kim S."/>
            <person name="Heo J."/>
            <person name="Choi H."/>
            <person name="Choi Y."/>
            <person name="Kwon S.-W."/>
            <person name="Kim Y."/>
        </authorList>
    </citation>
    <scope>NUCLEOTIDE SEQUENCE</scope>
    <source>
        <strain evidence="2">KACC 23698</strain>
    </source>
</reference>
<dbReference type="Pfam" id="PF14301">
    <property type="entry name" value="DUF4376"/>
    <property type="match status" value="1"/>
</dbReference>
<dbReference type="AlphaFoldDB" id="A0AAU7JMY3"/>
<proteinExistence type="predicted"/>
<evidence type="ECO:0000313" key="2">
    <source>
        <dbReference type="EMBL" id="XBO41621.1"/>
    </source>
</evidence>
<dbReference type="EMBL" id="CP157484">
    <property type="protein sequence ID" value="XBO41621.1"/>
    <property type="molecule type" value="Genomic_DNA"/>
</dbReference>
<gene>
    <name evidence="2" type="ORF">ABEG18_12945</name>
</gene>